<accession>A0A3N1LZ48</accession>
<organism evidence="2 3">
    <name type="scientific">Stella humosa</name>
    <dbReference type="NCBI Taxonomy" id="94"/>
    <lineage>
        <taxon>Bacteria</taxon>
        <taxon>Pseudomonadati</taxon>
        <taxon>Pseudomonadota</taxon>
        <taxon>Alphaproteobacteria</taxon>
        <taxon>Rhodospirillales</taxon>
        <taxon>Stellaceae</taxon>
        <taxon>Stella</taxon>
    </lineage>
</organism>
<keyword evidence="3" id="KW-1185">Reference proteome</keyword>
<dbReference type="Proteomes" id="UP000278222">
    <property type="component" value="Unassembled WGS sequence"/>
</dbReference>
<feature type="compositionally biased region" description="Low complexity" evidence="1">
    <location>
        <begin position="133"/>
        <end position="150"/>
    </location>
</feature>
<dbReference type="OrthoDB" id="2628479at2"/>
<evidence type="ECO:0000256" key="1">
    <source>
        <dbReference type="SAM" id="MobiDB-lite"/>
    </source>
</evidence>
<sequence>MMAADYTRTERAAHANAVIEEIAKVGRRFFWSEEHQRVSRFDFDTGGRLILVDRETGRNVHVTQREGWHNFSEGGTLRAVVEALAGYIREGVQINPRYFGPWPAYICDGDLWGYGEAMAPLRAALAANPALRPSRCPTPTSSSSTTWPAAAEKEAS</sequence>
<dbReference type="EMBL" id="RJKX01000013">
    <property type="protein sequence ID" value="ROQ00484.1"/>
    <property type="molecule type" value="Genomic_DNA"/>
</dbReference>
<evidence type="ECO:0000313" key="3">
    <source>
        <dbReference type="Proteomes" id="UP000278222"/>
    </source>
</evidence>
<comment type="caution">
    <text evidence="2">The sequence shown here is derived from an EMBL/GenBank/DDBJ whole genome shotgun (WGS) entry which is preliminary data.</text>
</comment>
<name>A0A3N1LZ48_9PROT</name>
<proteinExistence type="predicted"/>
<reference evidence="2 3" key="1">
    <citation type="submission" date="2018-11" db="EMBL/GenBank/DDBJ databases">
        <title>Genomic Encyclopedia of Type Strains, Phase IV (KMG-IV): sequencing the most valuable type-strain genomes for metagenomic binning, comparative biology and taxonomic classification.</title>
        <authorList>
            <person name="Goeker M."/>
        </authorList>
    </citation>
    <scope>NUCLEOTIDE SEQUENCE [LARGE SCALE GENOMIC DNA]</scope>
    <source>
        <strain evidence="2 3">DSM 5900</strain>
    </source>
</reference>
<evidence type="ECO:0000313" key="2">
    <source>
        <dbReference type="EMBL" id="ROQ00484.1"/>
    </source>
</evidence>
<protein>
    <submittedName>
        <fullName evidence="2">Uncharacterized protein</fullName>
    </submittedName>
</protein>
<feature type="region of interest" description="Disordered" evidence="1">
    <location>
        <begin position="133"/>
        <end position="156"/>
    </location>
</feature>
<dbReference type="AlphaFoldDB" id="A0A3N1LZ48"/>
<gene>
    <name evidence="2" type="ORF">EDC65_2283</name>
</gene>
<dbReference type="RefSeq" id="WP_123689759.1">
    <property type="nucleotide sequence ID" value="NZ_AP019700.1"/>
</dbReference>